<dbReference type="InterPro" id="IPR029044">
    <property type="entry name" value="Nucleotide-diphossugar_trans"/>
</dbReference>
<gene>
    <name evidence="5" type="ORF">PECAL_3P11000</name>
</gene>
<dbReference type="InterPro" id="IPR002495">
    <property type="entry name" value="Glyco_trans_8"/>
</dbReference>
<evidence type="ECO:0000313" key="6">
    <source>
        <dbReference type="Proteomes" id="UP000789595"/>
    </source>
</evidence>
<evidence type="ECO:0000256" key="1">
    <source>
        <dbReference type="ARBA" id="ARBA00006351"/>
    </source>
</evidence>
<dbReference type="GO" id="GO:0046872">
    <property type="term" value="F:metal ion binding"/>
    <property type="evidence" value="ECO:0007669"/>
    <property type="project" value="UniProtKB-KW"/>
</dbReference>
<dbReference type="OrthoDB" id="204579at2759"/>
<evidence type="ECO:0000256" key="2">
    <source>
        <dbReference type="ARBA" id="ARBA00022676"/>
    </source>
</evidence>
<protein>
    <recommendedName>
        <fullName evidence="7">Hexosyltransferase</fullName>
    </recommendedName>
</protein>
<accession>A0A8J2WYJ7</accession>
<dbReference type="SUPFAM" id="SSF53448">
    <property type="entry name" value="Nucleotide-diphospho-sugar transferases"/>
    <property type="match status" value="1"/>
</dbReference>
<evidence type="ECO:0000313" key="5">
    <source>
        <dbReference type="EMBL" id="CAH0371170.1"/>
    </source>
</evidence>
<reference evidence="5" key="1">
    <citation type="submission" date="2021-11" db="EMBL/GenBank/DDBJ databases">
        <authorList>
            <consortium name="Genoscope - CEA"/>
            <person name="William W."/>
        </authorList>
    </citation>
    <scope>NUCLEOTIDE SEQUENCE</scope>
</reference>
<proteinExistence type="inferred from homology"/>
<evidence type="ECO:0000256" key="3">
    <source>
        <dbReference type="ARBA" id="ARBA00022679"/>
    </source>
</evidence>
<dbReference type="GO" id="GO:0016757">
    <property type="term" value="F:glycosyltransferase activity"/>
    <property type="evidence" value="ECO:0007669"/>
    <property type="project" value="UniProtKB-KW"/>
</dbReference>
<comment type="caution">
    <text evidence="5">The sequence shown here is derived from an EMBL/GenBank/DDBJ whole genome shotgun (WGS) entry which is preliminary data.</text>
</comment>
<keyword evidence="3" id="KW-0808">Transferase</keyword>
<dbReference type="Gene3D" id="3.90.550.10">
    <property type="entry name" value="Spore Coat Polysaccharide Biosynthesis Protein SpsA, Chain A"/>
    <property type="match status" value="1"/>
</dbReference>
<keyword evidence="6" id="KW-1185">Reference proteome</keyword>
<evidence type="ECO:0000256" key="4">
    <source>
        <dbReference type="ARBA" id="ARBA00022723"/>
    </source>
</evidence>
<evidence type="ECO:0008006" key="7">
    <source>
        <dbReference type="Google" id="ProtNLM"/>
    </source>
</evidence>
<organism evidence="5 6">
    <name type="scientific">Pelagomonas calceolata</name>
    <dbReference type="NCBI Taxonomy" id="35677"/>
    <lineage>
        <taxon>Eukaryota</taxon>
        <taxon>Sar</taxon>
        <taxon>Stramenopiles</taxon>
        <taxon>Ochrophyta</taxon>
        <taxon>Pelagophyceae</taxon>
        <taxon>Pelagomonadales</taxon>
        <taxon>Pelagomonadaceae</taxon>
        <taxon>Pelagomonas</taxon>
    </lineage>
</organism>
<dbReference type="InterPro" id="IPR050748">
    <property type="entry name" value="Glycosyltrans_8_dom-fam"/>
</dbReference>
<dbReference type="EMBL" id="CAKKNE010000003">
    <property type="protein sequence ID" value="CAH0371170.1"/>
    <property type="molecule type" value="Genomic_DNA"/>
</dbReference>
<keyword evidence="2" id="KW-0328">Glycosyltransferase</keyword>
<dbReference type="PANTHER" id="PTHR13778">
    <property type="entry name" value="GLYCOSYLTRANSFERASE 8 DOMAIN-CONTAINING PROTEIN"/>
    <property type="match status" value="1"/>
</dbReference>
<dbReference type="PANTHER" id="PTHR13778:SF47">
    <property type="entry name" value="LIPOPOLYSACCHARIDE 1,3-GALACTOSYLTRANSFERASE"/>
    <property type="match status" value="1"/>
</dbReference>
<dbReference type="AlphaFoldDB" id="A0A8J2WYJ7"/>
<comment type="similarity">
    <text evidence="1">Belongs to the glycosyltransferase 8 family.</text>
</comment>
<keyword evidence="4" id="KW-0479">Metal-binding</keyword>
<sequence length="435" mass="48123">MPPLRSLLLAAAAAANQQDRFCLGGVSAAHGPYRICCPAQCGACVEDDKCRARPPGGLVCCPVSGVLASRRRCSRRKDAACYARDDDPEFFPWLAVDAVQRTQQPPSSIDGAYPWPRTELKETGLQTFRAGPKKHSESVHVAVAADRAHYVGLIACIGSVFAAARDPYRLRVSAIIPSRGARDAMALKRALKCRVRGHVAVVEFDARQFLRSVEVRAPRGPGYGNLRSVANFARFFLDELLPGADRVVYLDADAIVVRDIATLYDSKPEAVVAGVPRNQKACYDAKDQRPGMFFCDNNDLGTFADASALKTFNAGVVLIDLKQWRALKLGDKFIEMTRAHARKKLWRLGSNPPLVLLAHGRFEALDQRWNCDGLGWKKPTDLEETCLRDGAFVWHWSGPRKPWLADGLYPQLWWPHVRDARCLLGLPGVPLNVTR</sequence>
<dbReference type="Pfam" id="PF01501">
    <property type="entry name" value="Glyco_transf_8"/>
    <property type="match status" value="1"/>
</dbReference>
<dbReference type="Proteomes" id="UP000789595">
    <property type="component" value="Unassembled WGS sequence"/>
</dbReference>
<name>A0A8J2WYJ7_9STRA</name>